<dbReference type="Proteomes" id="UP001054945">
    <property type="component" value="Unassembled WGS sequence"/>
</dbReference>
<evidence type="ECO:0000313" key="1">
    <source>
        <dbReference type="EMBL" id="GIY58511.1"/>
    </source>
</evidence>
<comment type="caution">
    <text evidence="1">The sequence shown here is derived from an EMBL/GenBank/DDBJ whole genome shotgun (WGS) entry which is preliminary data.</text>
</comment>
<dbReference type="EMBL" id="BPLR01013072">
    <property type="protein sequence ID" value="GIY58511.1"/>
    <property type="molecule type" value="Genomic_DNA"/>
</dbReference>
<protein>
    <submittedName>
        <fullName evidence="1">Uncharacterized protein</fullName>
    </submittedName>
</protein>
<accession>A0AAV4UKX4</accession>
<proteinExistence type="predicted"/>
<sequence>MSDSFGFGQEVIFKTPQFGNGTCCFRFSNLLKCQETQMSYSGRESAMSDMSNARIGERQLSLDELKVTVL</sequence>
<evidence type="ECO:0000313" key="2">
    <source>
        <dbReference type="Proteomes" id="UP001054945"/>
    </source>
</evidence>
<gene>
    <name evidence="1" type="ORF">CEXT_267611</name>
</gene>
<name>A0AAV4UKX4_CAEEX</name>
<organism evidence="1 2">
    <name type="scientific">Caerostris extrusa</name>
    <name type="common">Bark spider</name>
    <name type="synonym">Caerostris bankana</name>
    <dbReference type="NCBI Taxonomy" id="172846"/>
    <lineage>
        <taxon>Eukaryota</taxon>
        <taxon>Metazoa</taxon>
        <taxon>Ecdysozoa</taxon>
        <taxon>Arthropoda</taxon>
        <taxon>Chelicerata</taxon>
        <taxon>Arachnida</taxon>
        <taxon>Araneae</taxon>
        <taxon>Araneomorphae</taxon>
        <taxon>Entelegynae</taxon>
        <taxon>Araneoidea</taxon>
        <taxon>Araneidae</taxon>
        <taxon>Caerostris</taxon>
    </lineage>
</organism>
<keyword evidence="2" id="KW-1185">Reference proteome</keyword>
<reference evidence="1 2" key="1">
    <citation type="submission" date="2021-06" db="EMBL/GenBank/DDBJ databases">
        <title>Caerostris extrusa draft genome.</title>
        <authorList>
            <person name="Kono N."/>
            <person name="Arakawa K."/>
        </authorList>
    </citation>
    <scope>NUCLEOTIDE SEQUENCE [LARGE SCALE GENOMIC DNA]</scope>
</reference>
<dbReference type="AlphaFoldDB" id="A0AAV4UKX4"/>